<keyword evidence="2" id="KW-1185">Reference proteome</keyword>
<accession>A0ABP2T7A1</accession>
<name>A0ABP2T7A1_9LEPT</name>
<reference evidence="1 2" key="1">
    <citation type="submission" date="2013-01" db="EMBL/GenBank/DDBJ databases">
        <authorList>
            <person name="Harkins D.M."/>
            <person name="Durkin A.S."/>
            <person name="Brinkac L.M."/>
            <person name="Haft D.H."/>
            <person name="Selengut J.D."/>
            <person name="Sanka R."/>
            <person name="DePew J."/>
            <person name="Purushe J."/>
            <person name="Whelen A.C."/>
            <person name="Vinetz J.M."/>
            <person name="Sutton G.G."/>
            <person name="Nierman W.C."/>
            <person name="Fouts D.E."/>
        </authorList>
    </citation>
    <scope>NUCLEOTIDE SEQUENCE [LARGE SCALE GENOMIC DNA]</scope>
    <source>
        <strain evidence="1 2">2007001578</strain>
    </source>
</reference>
<comment type="caution">
    <text evidence="1">The sequence shown here is derived from an EMBL/GenBank/DDBJ whole genome shotgun (WGS) entry which is preliminary data.</text>
</comment>
<dbReference type="EMBL" id="AHMH02000139">
    <property type="protein sequence ID" value="EMM98867.1"/>
    <property type="molecule type" value="Genomic_DNA"/>
</dbReference>
<organism evidence="1 2">
    <name type="scientific">Leptospira noguchii str. 2007001578</name>
    <dbReference type="NCBI Taxonomy" id="1049974"/>
    <lineage>
        <taxon>Bacteria</taxon>
        <taxon>Pseudomonadati</taxon>
        <taxon>Spirochaetota</taxon>
        <taxon>Spirochaetia</taxon>
        <taxon>Leptospirales</taxon>
        <taxon>Leptospiraceae</taxon>
        <taxon>Leptospira</taxon>
    </lineage>
</organism>
<gene>
    <name evidence="1" type="ORF">LEP1GSC035_4704</name>
</gene>
<evidence type="ECO:0000313" key="2">
    <source>
        <dbReference type="Proteomes" id="UP000012099"/>
    </source>
</evidence>
<evidence type="ECO:0000313" key="1">
    <source>
        <dbReference type="EMBL" id="EMM98867.1"/>
    </source>
</evidence>
<protein>
    <submittedName>
        <fullName evidence="1">Uncharacterized protein</fullName>
    </submittedName>
</protein>
<sequence length="43" mass="4915">MDLQLNFESCGTTIKYKKIIVQSDFCTKTLFCGHHQNLNPILA</sequence>
<proteinExistence type="predicted"/>
<dbReference type="Proteomes" id="UP000012099">
    <property type="component" value="Unassembled WGS sequence"/>
</dbReference>